<keyword evidence="2" id="KW-1185">Reference proteome</keyword>
<comment type="caution">
    <text evidence="1">The sequence shown here is derived from an EMBL/GenBank/DDBJ whole genome shotgun (WGS) entry which is preliminary data.</text>
</comment>
<sequence>MVAGRFVFHVVKKIKNGNVSRRELFFKMAKFNVSMPCIIESQQKYSDRLVIHEVPNNMNYKANLVAGKEDSKHSKTNGLKDKVTVLPKDTLMEILALHCITMSKDGDGSMPGRVIEDTYKEELSVQCGDYGEVEEADIEVKEKVGNNSKNVADNKDPITIKSESLLKPTWLNGVVFS</sequence>
<reference evidence="2" key="1">
    <citation type="journal article" date="2022" name="Mol. Ecol. Resour.">
        <title>The genomes of chicory, endive, great burdock and yacon provide insights into Asteraceae palaeo-polyploidization history and plant inulin production.</title>
        <authorList>
            <person name="Fan W."/>
            <person name="Wang S."/>
            <person name="Wang H."/>
            <person name="Wang A."/>
            <person name="Jiang F."/>
            <person name="Liu H."/>
            <person name="Zhao H."/>
            <person name="Xu D."/>
            <person name="Zhang Y."/>
        </authorList>
    </citation>
    <scope>NUCLEOTIDE SEQUENCE [LARGE SCALE GENOMIC DNA]</scope>
    <source>
        <strain evidence="2">cv. Punajuju</strain>
    </source>
</reference>
<proteinExistence type="predicted"/>
<evidence type="ECO:0000313" key="1">
    <source>
        <dbReference type="EMBL" id="KAI3752759.1"/>
    </source>
</evidence>
<gene>
    <name evidence="1" type="ORF">L2E82_24796</name>
</gene>
<reference evidence="1 2" key="2">
    <citation type="journal article" date="2022" name="Mol. Ecol. Resour.">
        <title>The genomes of chicory, endive, great burdock and yacon provide insights into Asteraceae paleo-polyploidization history and plant inulin production.</title>
        <authorList>
            <person name="Fan W."/>
            <person name="Wang S."/>
            <person name="Wang H."/>
            <person name="Wang A."/>
            <person name="Jiang F."/>
            <person name="Liu H."/>
            <person name="Zhao H."/>
            <person name="Xu D."/>
            <person name="Zhang Y."/>
        </authorList>
    </citation>
    <scope>NUCLEOTIDE SEQUENCE [LARGE SCALE GENOMIC DNA]</scope>
    <source>
        <strain evidence="2">cv. Punajuju</strain>
        <tissue evidence="1">Leaves</tissue>
    </source>
</reference>
<dbReference type="EMBL" id="CM042012">
    <property type="protein sequence ID" value="KAI3752759.1"/>
    <property type="molecule type" value="Genomic_DNA"/>
</dbReference>
<dbReference type="Proteomes" id="UP001055811">
    <property type="component" value="Linkage Group LG04"/>
</dbReference>
<organism evidence="1 2">
    <name type="scientific">Cichorium intybus</name>
    <name type="common">Chicory</name>
    <dbReference type="NCBI Taxonomy" id="13427"/>
    <lineage>
        <taxon>Eukaryota</taxon>
        <taxon>Viridiplantae</taxon>
        <taxon>Streptophyta</taxon>
        <taxon>Embryophyta</taxon>
        <taxon>Tracheophyta</taxon>
        <taxon>Spermatophyta</taxon>
        <taxon>Magnoliopsida</taxon>
        <taxon>eudicotyledons</taxon>
        <taxon>Gunneridae</taxon>
        <taxon>Pentapetalae</taxon>
        <taxon>asterids</taxon>
        <taxon>campanulids</taxon>
        <taxon>Asterales</taxon>
        <taxon>Asteraceae</taxon>
        <taxon>Cichorioideae</taxon>
        <taxon>Cichorieae</taxon>
        <taxon>Cichoriinae</taxon>
        <taxon>Cichorium</taxon>
    </lineage>
</organism>
<evidence type="ECO:0000313" key="2">
    <source>
        <dbReference type="Proteomes" id="UP001055811"/>
    </source>
</evidence>
<protein>
    <submittedName>
        <fullName evidence="1">Uncharacterized protein</fullName>
    </submittedName>
</protein>
<name>A0ACB9E1E3_CICIN</name>
<accession>A0ACB9E1E3</accession>